<dbReference type="EMBL" id="CP011311">
    <property type="protein sequence ID" value="AKE38548.1"/>
    <property type="molecule type" value="Genomic_DNA"/>
</dbReference>
<dbReference type="SUPFAM" id="SSF51735">
    <property type="entry name" value="NAD(P)-binding Rossmann-fold domains"/>
    <property type="match status" value="1"/>
</dbReference>
<dbReference type="AlphaFoldDB" id="A0A0F6QX90"/>
<dbReference type="GO" id="GO:0008270">
    <property type="term" value="F:zinc ion binding"/>
    <property type="evidence" value="ECO:0007669"/>
    <property type="project" value="InterPro"/>
</dbReference>
<proteinExistence type="inferred from homology"/>
<dbReference type="PATRIC" id="fig|161896.4.peg.558"/>
<reference evidence="8 9" key="1">
    <citation type="journal article" date="2015" name="Genome Announc.">
        <title>Complete Genome Sequence of Corynebacterium camporealensis DSM 44610, Isolated from the Milk of a Manchega Sheep with Subclinical Mastitis.</title>
        <authorList>
            <person name="Ruckert C."/>
            <person name="Albersmeier A."/>
            <person name="Winkler A."/>
            <person name="Tauch A."/>
        </authorList>
    </citation>
    <scope>NUCLEOTIDE SEQUENCE [LARGE SCALE GENOMIC DNA]</scope>
    <source>
        <strain evidence="8 9">DSM 44610</strain>
    </source>
</reference>
<dbReference type="Pfam" id="PF00107">
    <property type="entry name" value="ADH_zinc_N"/>
    <property type="match status" value="1"/>
</dbReference>
<comment type="similarity">
    <text evidence="5">Belongs to the zinc-containing alcohol dehydrogenase family.</text>
</comment>
<feature type="domain" description="Alcohol dehydrogenase-like C-terminal" evidence="6">
    <location>
        <begin position="125"/>
        <end position="253"/>
    </location>
</feature>
<accession>A0A0F6QX90</accession>
<evidence type="ECO:0000313" key="9">
    <source>
        <dbReference type="Proteomes" id="UP000033566"/>
    </source>
</evidence>
<evidence type="ECO:0000313" key="8">
    <source>
        <dbReference type="EMBL" id="AKE38548.1"/>
    </source>
</evidence>
<dbReference type="HOGENOM" id="CLU_026673_11_0_11"/>
<dbReference type="Proteomes" id="UP000033566">
    <property type="component" value="Chromosome"/>
</dbReference>
<keyword evidence="4 8" id="KW-0560">Oxidoreductase</keyword>
<dbReference type="SUPFAM" id="SSF50129">
    <property type="entry name" value="GroES-like"/>
    <property type="match status" value="1"/>
</dbReference>
<evidence type="ECO:0000259" key="7">
    <source>
        <dbReference type="Pfam" id="PF08240"/>
    </source>
</evidence>
<dbReference type="InterPro" id="IPR011032">
    <property type="entry name" value="GroES-like_sf"/>
</dbReference>
<evidence type="ECO:0000256" key="3">
    <source>
        <dbReference type="ARBA" id="ARBA00022833"/>
    </source>
</evidence>
<dbReference type="Pfam" id="PF08240">
    <property type="entry name" value="ADH_N"/>
    <property type="match status" value="1"/>
</dbReference>
<protein>
    <submittedName>
        <fullName evidence="8">Theronine dehydrogenase-like Zn-dependent dehydrogenase</fullName>
        <ecNumber evidence="8">1.1.1.1</ecNumber>
    </submittedName>
</protein>
<evidence type="ECO:0000256" key="2">
    <source>
        <dbReference type="ARBA" id="ARBA00022723"/>
    </source>
</evidence>
<dbReference type="Gene3D" id="3.90.180.10">
    <property type="entry name" value="Medium-chain alcohol dehydrogenases, catalytic domain"/>
    <property type="match status" value="1"/>
</dbReference>
<organism evidence="8 9">
    <name type="scientific">Corynebacterium camporealensis</name>
    <dbReference type="NCBI Taxonomy" id="161896"/>
    <lineage>
        <taxon>Bacteria</taxon>
        <taxon>Bacillati</taxon>
        <taxon>Actinomycetota</taxon>
        <taxon>Actinomycetes</taxon>
        <taxon>Mycobacteriales</taxon>
        <taxon>Corynebacteriaceae</taxon>
        <taxon>Corynebacterium</taxon>
    </lineage>
</organism>
<dbReference type="InterPro" id="IPR013154">
    <property type="entry name" value="ADH-like_N"/>
</dbReference>
<dbReference type="PANTHER" id="PTHR43401">
    <property type="entry name" value="L-THREONINE 3-DEHYDROGENASE"/>
    <property type="match status" value="1"/>
</dbReference>
<dbReference type="KEGG" id="ccj:UL81_02835"/>
<dbReference type="InterPro" id="IPR002328">
    <property type="entry name" value="ADH_Zn_CS"/>
</dbReference>
<feature type="domain" description="Alcohol dehydrogenase-like N-terminal" evidence="7">
    <location>
        <begin position="4"/>
        <end position="85"/>
    </location>
</feature>
<dbReference type="InterPro" id="IPR013149">
    <property type="entry name" value="ADH-like_C"/>
</dbReference>
<name>A0A0F6QX90_9CORY</name>
<dbReference type="Gene3D" id="3.40.50.720">
    <property type="entry name" value="NAD(P)-binding Rossmann-like Domain"/>
    <property type="match status" value="1"/>
</dbReference>
<dbReference type="EC" id="1.1.1.1" evidence="8"/>
<dbReference type="STRING" id="161896.UL81_02835"/>
<dbReference type="InterPro" id="IPR050129">
    <property type="entry name" value="Zn_alcohol_dh"/>
</dbReference>
<dbReference type="InterPro" id="IPR036291">
    <property type="entry name" value="NAD(P)-bd_dom_sf"/>
</dbReference>
<evidence type="ECO:0000256" key="4">
    <source>
        <dbReference type="ARBA" id="ARBA00023002"/>
    </source>
</evidence>
<keyword evidence="2 5" id="KW-0479">Metal-binding</keyword>
<dbReference type="GO" id="GO:0004022">
    <property type="term" value="F:alcohol dehydrogenase (NAD+) activity"/>
    <property type="evidence" value="ECO:0007669"/>
    <property type="project" value="UniProtKB-EC"/>
</dbReference>
<keyword evidence="9" id="KW-1185">Reference proteome</keyword>
<dbReference type="PANTHER" id="PTHR43401:SF2">
    <property type="entry name" value="L-THREONINE 3-DEHYDROGENASE"/>
    <property type="match status" value="1"/>
</dbReference>
<comment type="cofactor">
    <cofactor evidence="1 5">
        <name>Zn(2+)</name>
        <dbReference type="ChEBI" id="CHEBI:29105"/>
    </cofactor>
</comment>
<keyword evidence="3 5" id="KW-0862">Zinc</keyword>
<evidence type="ECO:0000256" key="1">
    <source>
        <dbReference type="ARBA" id="ARBA00001947"/>
    </source>
</evidence>
<dbReference type="CDD" id="cd08254">
    <property type="entry name" value="hydroxyacyl_CoA_DH"/>
    <property type="match status" value="1"/>
</dbReference>
<evidence type="ECO:0000256" key="5">
    <source>
        <dbReference type="RuleBase" id="RU361277"/>
    </source>
</evidence>
<dbReference type="PROSITE" id="PS00059">
    <property type="entry name" value="ADH_ZINC"/>
    <property type="match status" value="1"/>
</dbReference>
<evidence type="ECO:0000259" key="6">
    <source>
        <dbReference type="Pfam" id="PF00107"/>
    </source>
</evidence>
<sequence length="300" mass="32177">MGYPPEITQGHECSGEIVELGDAVTGWEVGDKVIPSAGRSCGKCRQCRRGNPAQCLNTELMAFQYDDAWAQYTLSGASGLVRVPEGVPMDQAAILADAVATPFGAVKRTGEVKLGNAVAVWGLGGVGTHIVQLAKLAGAVPVIGVDINDDVLERAKRLGADHVFRSDDPDLMDKIEEVTRGRMIDVAFDAVGIQPTMKQAIDSLDRGGRAVLVGLSDQELNAGNMEHFGLQALQVHGHLGYKPVDIYLLTELVQAGRLDLSESVSKILPLDDIEKGIEIMESKEGNPIRVLIDPWADEDK</sequence>
<gene>
    <name evidence="8" type="primary">adh1A</name>
    <name evidence="8" type="ORF">UL81_02835</name>
</gene>